<evidence type="ECO:0000313" key="2">
    <source>
        <dbReference type="EMBL" id="KAK4528752.1"/>
    </source>
</evidence>
<feature type="compositionally biased region" description="Polar residues" evidence="1">
    <location>
        <begin position="219"/>
        <end position="230"/>
    </location>
</feature>
<sequence>MENTESERLATHKVSSSFLQRSSLLKKEASGKKEQGSQVAEERQVKLQGQLRPLVPFFVPGEATSDGDLKINDSLRVPSKTSPKALHEPKEVIVRTWDRERGFFEEAVHRVTESSSELKPNEEASLGSGAKDQSAVEVRTKLLTPDNILARASAKKLVISPSPSGSHDRKDSQQKTSPDSSLDRDVCKELNFSEQTSNHRKGNKKGEQNRRQQEHRHLSQSSNNRQSGSPKKSPVESVRNSNKPKDMEKGKKGGQKDYRTPDKQNQKLSRKVKNLHDEKSNKNDTWSEADLTKRFAGSSYDTASPPPASLPLPSFVK</sequence>
<keyword evidence="3" id="KW-1185">Reference proteome</keyword>
<dbReference type="AlphaFoldDB" id="A0AAV9IN82"/>
<organism evidence="2 3">
    <name type="scientific">Galdieria yellowstonensis</name>
    <dbReference type="NCBI Taxonomy" id="3028027"/>
    <lineage>
        <taxon>Eukaryota</taxon>
        <taxon>Rhodophyta</taxon>
        <taxon>Bangiophyceae</taxon>
        <taxon>Galdieriales</taxon>
        <taxon>Galdieriaceae</taxon>
        <taxon>Galdieria</taxon>
    </lineage>
</organism>
<feature type="compositionally biased region" description="Basic and acidic residues" evidence="1">
    <location>
        <begin position="243"/>
        <end position="265"/>
    </location>
</feature>
<feature type="region of interest" description="Disordered" evidence="1">
    <location>
        <begin position="25"/>
        <end position="44"/>
    </location>
</feature>
<reference evidence="2 3" key="1">
    <citation type="submission" date="2022-07" db="EMBL/GenBank/DDBJ databases">
        <title>Genome-wide signatures of adaptation to extreme environments.</title>
        <authorList>
            <person name="Cho C.H."/>
            <person name="Yoon H.S."/>
        </authorList>
    </citation>
    <scope>NUCLEOTIDE SEQUENCE [LARGE SCALE GENOMIC DNA]</scope>
    <source>
        <strain evidence="2 3">108.79 E11</strain>
    </source>
</reference>
<accession>A0AAV9IN82</accession>
<feature type="compositionally biased region" description="Basic and acidic residues" evidence="1">
    <location>
        <begin position="204"/>
        <end position="217"/>
    </location>
</feature>
<comment type="caution">
    <text evidence="2">The sequence shown here is derived from an EMBL/GenBank/DDBJ whole genome shotgun (WGS) entry which is preliminary data.</text>
</comment>
<gene>
    <name evidence="2" type="ORF">GAYE_SCF64G6698</name>
</gene>
<feature type="region of interest" description="Disordered" evidence="1">
    <location>
        <begin position="109"/>
        <end position="317"/>
    </location>
</feature>
<dbReference type="Proteomes" id="UP001300502">
    <property type="component" value="Unassembled WGS sequence"/>
</dbReference>
<evidence type="ECO:0000256" key="1">
    <source>
        <dbReference type="SAM" id="MobiDB-lite"/>
    </source>
</evidence>
<proteinExistence type="predicted"/>
<name>A0AAV9IN82_9RHOD</name>
<dbReference type="EMBL" id="JANCYU010000069">
    <property type="protein sequence ID" value="KAK4528752.1"/>
    <property type="molecule type" value="Genomic_DNA"/>
</dbReference>
<evidence type="ECO:0000313" key="3">
    <source>
        <dbReference type="Proteomes" id="UP001300502"/>
    </source>
</evidence>
<protein>
    <submittedName>
        <fullName evidence="2">Uncharacterized protein</fullName>
    </submittedName>
</protein>